<dbReference type="GO" id="GO:0005737">
    <property type="term" value="C:cytoplasm"/>
    <property type="evidence" value="ECO:0007669"/>
    <property type="project" value="UniProtKB-SubCell"/>
</dbReference>
<sequence length="147" mass="16459">MGLAIKLTELQKKASKRIEELRSKLYLHLNSSSPDSTTTWSSDKLELAIFEIDDYDIRLPIVKELSLSVARSLSKESEHVQLALRLLSKGELIAIPTDTVYALACDCDNNVAKLYSLTGNDRRKPLSICVGCRTVCSYKLRGTRLVE</sequence>
<evidence type="ECO:0000256" key="6">
    <source>
        <dbReference type="ARBA" id="ARBA00022679"/>
    </source>
</evidence>
<dbReference type="GO" id="GO:0006450">
    <property type="term" value="P:regulation of translational fidelity"/>
    <property type="evidence" value="ECO:0007669"/>
    <property type="project" value="TreeGrafter"/>
</dbReference>
<dbReference type="PANTHER" id="PTHR17490:SF10">
    <property type="entry name" value="THREONYLCARBAMOYL-AMP SYNTHASE"/>
    <property type="match status" value="1"/>
</dbReference>
<feature type="domain" description="YrdC-like" evidence="8">
    <location>
        <begin position="86"/>
        <end position="131"/>
    </location>
</feature>
<evidence type="ECO:0000256" key="1">
    <source>
        <dbReference type="ARBA" id="ARBA00004496"/>
    </source>
</evidence>
<evidence type="ECO:0000259" key="8">
    <source>
        <dbReference type="Pfam" id="PF01300"/>
    </source>
</evidence>
<dbReference type="Gene3D" id="3.90.870.10">
    <property type="entry name" value="DHBP synthase"/>
    <property type="match status" value="1"/>
</dbReference>
<name>A0A482X9U4_LAOST</name>
<dbReference type="EMBL" id="QKKF02015641">
    <property type="protein sequence ID" value="RZF42071.1"/>
    <property type="molecule type" value="Genomic_DNA"/>
</dbReference>
<evidence type="ECO:0000256" key="3">
    <source>
        <dbReference type="ARBA" id="ARBA00012584"/>
    </source>
</evidence>
<dbReference type="InParanoid" id="A0A482X9U4"/>
<protein>
    <recommendedName>
        <fullName evidence="4">Threonylcarbamoyl-AMP synthase</fullName>
        <ecNumber evidence="3">2.7.7.87</ecNumber>
    </recommendedName>
</protein>
<evidence type="ECO:0000313" key="10">
    <source>
        <dbReference type="Proteomes" id="UP000291343"/>
    </source>
</evidence>
<dbReference type="InterPro" id="IPR050156">
    <property type="entry name" value="TC-AMP_synthase_SUA5"/>
</dbReference>
<evidence type="ECO:0000313" key="9">
    <source>
        <dbReference type="EMBL" id="RZF42071.1"/>
    </source>
</evidence>
<dbReference type="GO" id="GO:0003725">
    <property type="term" value="F:double-stranded RNA binding"/>
    <property type="evidence" value="ECO:0007669"/>
    <property type="project" value="InterPro"/>
</dbReference>
<dbReference type="EC" id="2.7.7.87" evidence="3"/>
<keyword evidence="10" id="KW-1185">Reference proteome</keyword>
<proteinExistence type="inferred from homology"/>
<dbReference type="Pfam" id="PF01300">
    <property type="entry name" value="Sua5_yciO_yrdC"/>
    <property type="match status" value="1"/>
</dbReference>
<dbReference type="PANTHER" id="PTHR17490">
    <property type="entry name" value="SUA5"/>
    <property type="match status" value="1"/>
</dbReference>
<dbReference type="AlphaFoldDB" id="A0A482X9U4"/>
<comment type="subcellular location">
    <subcellularLocation>
        <location evidence="1">Cytoplasm</location>
    </subcellularLocation>
</comment>
<dbReference type="OrthoDB" id="3648309at2759"/>
<reference evidence="9 10" key="1">
    <citation type="journal article" date="2017" name="Gigascience">
        <title>Genome sequence of the small brown planthopper, Laodelphax striatellus.</title>
        <authorList>
            <person name="Zhu J."/>
            <person name="Jiang F."/>
            <person name="Wang X."/>
            <person name="Yang P."/>
            <person name="Bao Y."/>
            <person name="Zhao W."/>
            <person name="Wang W."/>
            <person name="Lu H."/>
            <person name="Wang Q."/>
            <person name="Cui N."/>
            <person name="Li J."/>
            <person name="Chen X."/>
            <person name="Luo L."/>
            <person name="Yu J."/>
            <person name="Kang L."/>
            <person name="Cui F."/>
        </authorList>
    </citation>
    <scope>NUCLEOTIDE SEQUENCE [LARGE SCALE GENOMIC DNA]</scope>
    <source>
        <strain evidence="9">Lst14</strain>
    </source>
</reference>
<comment type="similarity">
    <text evidence="2">Belongs to the SUA5 family.</text>
</comment>
<evidence type="ECO:0000256" key="7">
    <source>
        <dbReference type="ARBA" id="ARBA00048366"/>
    </source>
</evidence>
<comment type="catalytic activity">
    <reaction evidence="7">
        <text>L-threonine + hydrogencarbonate + ATP = L-threonylcarbamoyladenylate + diphosphate + H2O</text>
        <dbReference type="Rhea" id="RHEA:36407"/>
        <dbReference type="ChEBI" id="CHEBI:15377"/>
        <dbReference type="ChEBI" id="CHEBI:17544"/>
        <dbReference type="ChEBI" id="CHEBI:30616"/>
        <dbReference type="ChEBI" id="CHEBI:33019"/>
        <dbReference type="ChEBI" id="CHEBI:57926"/>
        <dbReference type="ChEBI" id="CHEBI:73682"/>
        <dbReference type="EC" id="2.7.7.87"/>
    </reaction>
</comment>
<dbReference type="SUPFAM" id="SSF55821">
    <property type="entry name" value="YrdC/RibB"/>
    <property type="match status" value="1"/>
</dbReference>
<organism evidence="9 10">
    <name type="scientific">Laodelphax striatellus</name>
    <name type="common">Small brown planthopper</name>
    <name type="synonym">Delphax striatella</name>
    <dbReference type="NCBI Taxonomy" id="195883"/>
    <lineage>
        <taxon>Eukaryota</taxon>
        <taxon>Metazoa</taxon>
        <taxon>Ecdysozoa</taxon>
        <taxon>Arthropoda</taxon>
        <taxon>Hexapoda</taxon>
        <taxon>Insecta</taxon>
        <taxon>Pterygota</taxon>
        <taxon>Neoptera</taxon>
        <taxon>Paraneoptera</taxon>
        <taxon>Hemiptera</taxon>
        <taxon>Auchenorrhyncha</taxon>
        <taxon>Fulgoroidea</taxon>
        <taxon>Delphacidae</taxon>
        <taxon>Criomorphinae</taxon>
        <taxon>Laodelphax</taxon>
    </lineage>
</organism>
<evidence type="ECO:0000256" key="2">
    <source>
        <dbReference type="ARBA" id="ARBA00007663"/>
    </source>
</evidence>
<keyword evidence="5" id="KW-0963">Cytoplasm</keyword>
<dbReference type="Proteomes" id="UP000291343">
    <property type="component" value="Unassembled WGS sequence"/>
</dbReference>
<evidence type="ECO:0000256" key="4">
    <source>
        <dbReference type="ARBA" id="ARBA00015492"/>
    </source>
</evidence>
<dbReference type="GO" id="GO:0061710">
    <property type="term" value="F:L-threonylcarbamoyladenylate synthase"/>
    <property type="evidence" value="ECO:0007669"/>
    <property type="project" value="UniProtKB-EC"/>
</dbReference>
<evidence type="ECO:0000256" key="5">
    <source>
        <dbReference type="ARBA" id="ARBA00022490"/>
    </source>
</evidence>
<accession>A0A482X9U4</accession>
<dbReference type="InterPro" id="IPR006070">
    <property type="entry name" value="Sua5-like_dom"/>
</dbReference>
<keyword evidence="6" id="KW-0808">Transferase</keyword>
<dbReference type="GO" id="GO:0000049">
    <property type="term" value="F:tRNA binding"/>
    <property type="evidence" value="ECO:0007669"/>
    <property type="project" value="TreeGrafter"/>
</dbReference>
<dbReference type="InterPro" id="IPR017945">
    <property type="entry name" value="DHBP_synth_RibB-like_a/b_dom"/>
</dbReference>
<comment type="caution">
    <text evidence="9">The sequence shown here is derived from an EMBL/GenBank/DDBJ whole genome shotgun (WGS) entry which is preliminary data.</text>
</comment>
<gene>
    <name evidence="9" type="ORF">LSTR_LSTR006664</name>
</gene>